<name>A0A645I196_9ZZZZ</name>
<dbReference type="AlphaFoldDB" id="A0A645I196"/>
<gene>
    <name evidence="1" type="ORF">SDC9_192628</name>
</gene>
<protein>
    <submittedName>
        <fullName evidence="1">Uncharacterized protein</fullName>
    </submittedName>
</protein>
<sequence>MGRQSIAQFLAGLFTQHGELAVAGPKLIKRQRRRRGTVTDDHQPVTAQRTHMAERFHCGKELMGIFHAQQTGALNGGIPGRIHSGAGMQ</sequence>
<reference evidence="1" key="1">
    <citation type="submission" date="2019-08" db="EMBL/GenBank/DDBJ databases">
        <authorList>
            <person name="Kucharzyk K."/>
            <person name="Murdoch R.W."/>
            <person name="Higgins S."/>
            <person name="Loffler F."/>
        </authorList>
    </citation>
    <scope>NUCLEOTIDE SEQUENCE</scope>
</reference>
<evidence type="ECO:0000313" key="1">
    <source>
        <dbReference type="EMBL" id="MPN45061.1"/>
    </source>
</evidence>
<dbReference type="EMBL" id="VSSQ01104673">
    <property type="protein sequence ID" value="MPN45061.1"/>
    <property type="molecule type" value="Genomic_DNA"/>
</dbReference>
<comment type="caution">
    <text evidence="1">The sequence shown here is derived from an EMBL/GenBank/DDBJ whole genome shotgun (WGS) entry which is preliminary data.</text>
</comment>
<organism evidence="1">
    <name type="scientific">bioreactor metagenome</name>
    <dbReference type="NCBI Taxonomy" id="1076179"/>
    <lineage>
        <taxon>unclassified sequences</taxon>
        <taxon>metagenomes</taxon>
        <taxon>ecological metagenomes</taxon>
    </lineage>
</organism>
<accession>A0A645I196</accession>
<proteinExistence type="predicted"/>